<gene>
    <name evidence="5" type="ORF">SAMN04488494_2661</name>
</gene>
<organism evidence="5 6">
    <name type="scientific">Xylanibacter ruminicola</name>
    <name type="common">Prevotella ruminicola</name>
    <dbReference type="NCBI Taxonomy" id="839"/>
    <lineage>
        <taxon>Bacteria</taxon>
        <taxon>Pseudomonadati</taxon>
        <taxon>Bacteroidota</taxon>
        <taxon>Bacteroidia</taxon>
        <taxon>Bacteroidales</taxon>
        <taxon>Prevotellaceae</taxon>
        <taxon>Xylanibacter</taxon>
    </lineage>
</organism>
<dbReference type="InterPro" id="IPR050090">
    <property type="entry name" value="Tyrosine_recombinase_XerCD"/>
</dbReference>
<dbReference type="InterPro" id="IPR013762">
    <property type="entry name" value="Integrase-like_cat_sf"/>
</dbReference>
<dbReference type="PANTHER" id="PTHR30349">
    <property type="entry name" value="PHAGE INTEGRASE-RELATED"/>
    <property type="match status" value="1"/>
</dbReference>
<keyword evidence="3" id="KW-0233">DNA recombination</keyword>
<reference evidence="5 6" key="1">
    <citation type="submission" date="2016-11" db="EMBL/GenBank/DDBJ databases">
        <authorList>
            <person name="Jaros S."/>
            <person name="Januszkiewicz K."/>
            <person name="Wedrychowicz H."/>
        </authorList>
    </citation>
    <scope>NUCLEOTIDE SEQUENCE [LARGE SCALE GENOMIC DNA]</scope>
    <source>
        <strain evidence="5 6">BPI-34</strain>
    </source>
</reference>
<dbReference type="InterPro" id="IPR010998">
    <property type="entry name" value="Integrase_recombinase_N"/>
</dbReference>
<evidence type="ECO:0000256" key="3">
    <source>
        <dbReference type="ARBA" id="ARBA00023172"/>
    </source>
</evidence>
<dbReference type="Gene3D" id="1.10.150.130">
    <property type="match status" value="1"/>
</dbReference>
<dbReference type="GO" id="GO:0015074">
    <property type="term" value="P:DNA integration"/>
    <property type="evidence" value="ECO:0007669"/>
    <property type="project" value="InterPro"/>
</dbReference>
<dbReference type="GO" id="GO:0006310">
    <property type="term" value="P:DNA recombination"/>
    <property type="evidence" value="ECO:0007669"/>
    <property type="project" value="UniProtKB-KW"/>
</dbReference>
<evidence type="ECO:0000256" key="1">
    <source>
        <dbReference type="ARBA" id="ARBA00008857"/>
    </source>
</evidence>
<dbReference type="PANTHER" id="PTHR30349:SF64">
    <property type="entry name" value="PROPHAGE INTEGRASE INTD-RELATED"/>
    <property type="match status" value="1"/>
</dbReference>
<proteinExistence type="inferred from homology"/>
<dbReference type="AlphaFoldDB" id="A0A1M7LQV0"/>
<keyword evidence="2" id="KW-0238">DNA-binding</keyword>
<dbReference type="PROSITE" id="PS51898">
    <property type="entry name" value="TYR_RECOMBINASE"/>
    <property type="match status" value="1"/>
</dbReference>
<sequence>MAQIELRISSKVQKETGMCEVLIRFFQGTKFNTRAKSGIFVSPEFFEYYIDRDKTEKLGVKIPGNLTTSTTEKADKHHYVLRQSGVIVVKQRLETPEVRYHREQSAKLDELKKFIIEKYEANRDIQMTSDWLQLVIDKFHNPVKYEIKPQHKGSFFELVEEYLEKRQLAESHARVYRVLSRAIARYQGFVKATDIDRSNYEFDIDKVTKEDIEDLTYYLRNEKKLSDEYPELFKKLINEYPAAIKKGHNYLEERGDNTIIKMRTRLKSLFLFFYEEGLTTNRPFDGVKIGTAKVGTPIYITIEERNKIADTNLEAIWETMDKDFKKKCKMPIQTIVMCRDIFVFHCFIGCRVSDLVKLTPQHINNGILVYTPHKTKDEGDEPIQARVPLHDKAKELIEKYKGMDKKGRLFPFISAQKYNDAIKAIFTMSGITRNVEVRNTLTGENEIRPINEIAASHLARRTFVGNAYFKVSDPNLIGKMSGHVDGSKAFKRYRKIEDETLKNVIDMIG</sequence>
<accession>A0A1M7LQV0</accession>
<evidence type="ECO:0000313" key="6">
    <source>
        <dbReference type="Proteomes" id="UP000184280"/>
    </source>
</evidence>
<evidence type="ECO:0000313" key="5">
    <source>
        <dbReference type="EMBL" id="SHM80498.1"/>
    </source>
</evidence>
<dbReference type="InterPro" id="IPR002104">
    <property type="entry name" value="Integrase_catalytic"/>
</dbReference>
<dbReference type="CDD" id="cd01185">
    <property type="entry name" value="INTN1_C_like"/>
    <property type="match status" value="1"/>
</dbReference>
<protein>
    <submittedName>
        <fullName evidence="5">Site-specific recombinase XerD</fullName>
    </submittedName>
</protein>
<evidence type="ECO:0000259" key="4">
    <source>
        <dbReference type="PROSITE" id="PS51898"/>
    </source>
</evidence>
<name>A0A1M7LQV0_XYLRU</name>
<dbReference type="GO" id="GO:0003677">
    <property type="term" value="F:DNA binding"/>
    <property type="evidence" value="ECO:0007669"/>
    <property type="project" value="UniProtKB-KW"/>
</dbReference>
<feature type="domain" description="Tyr recombinase" evidence="4">
    <location>
        <begin position="303"/>
        <end position="506"/>
    </location>
</feature>
<dbReference type="EMBL" id="FRCJ01000006">
    <property type="protein sequence ID" value="SHM80498.1"/>
    <property type="molecule type" value="Genomic_DNA"/>
</dbReference>
<dbReference type="SUPFAM" id="SSF56349">
    <property type="entry name" value="DNA breaking-rejoining enzymes"/>
    <property type="match status" value="1"/>
</dbReference>
<dbReference type="Gene3D" id="1.10.443.10">
    <property type="entry name" value="Intergrase catalytic core"/>
    <property type="match status" value="1"/>
</dbReference>
<dbReference type="InterPro" id="IPR011010">
    <property type="entry name" value="DNA_brk_join_enz"/>
</dbReference>
<dbReference type="Proteomes" id="UP000184280">
    <property type="component" value="Unassembled WGS sequence"/>
</dbReference>
<evidence type="ECO:0000256" key="2">
    <source>
        <dbReference type="ARBA" id="ARBA00023125"/>
    </source>
</evidence>
<dbReference type="OrthoDB" id="892893at2"/>
<dbReference type="RefSeq" id="WP_081358185.1">
    <property type="nucleotide sequence ID" value="NZ_FOLF01000005.1"/>
</dbReference>
<comment type="similarity">
    <text evidence="1">Belongs to the 'phage' integrase family.</text>
</comment>